<keyword evidence="3" id="KW-1185">Reference proteome</keyword>
<reference evidence="2 3" key="1">
    <citation type="submission" date="2024-02" db="EMBL/GenBank/DDBJ databases">
        <authorList>
            <person name="Chen Y."/>
            <person name="Shah S."/>
            <person name="Dougan E. K."/>
            <person name="Thang M."/>
            <person name="Chan C."/>
        </authorList>
    </citation>
    <scope>NUCLEOTIDE SEQUENCE [LARGE SCALE GENOMIC DNA]</scope>
</reference>
<feature type="transmembrane region" description="Helical" evidence="1">
    <location>
        <begin position="103"/>
        <end position="128"/>
    </location>
</feature>
<accession>A0ABP0LJ61</accession>
<comment type="caution">
    <text evidence="2">The sequence shown here is derived from an EMBL/GenBank/DDBJ whole genome shotgun (WGS) entry which is preliminary data.</text>
</comment>
<keyword evidence="1" id="KW-0812">Transmembrane</keyword>
<name>A0ABP0LJ61_9DINO</name>
<evidence type="ECO:0000313" key="3">
    <source>
        <dbReference type="Proteomes" id="UP001642484"/>
    </source>
</evidence>
<evidence type="ECO:0000313" key="2">
    <source>
        <dbReference type="EMBL" id="CAK9039226.1"/>
    </source>
</evidence>
<keyword evidence="1" id="KW-0472">Membrane</keyword>
<organism evidence="2 3">
    <name type="scientific">Durusdinium trenchii</name>
    <dbReference type="NCBI Taxonomy" id="1381693"/>
    <lineage>
        <taxon>Eukaryota</taxon>
        <taxon>Sar</taxon>
        <taxon>Alveolata</taxon>
        <taxon>Dinophyceae</taxon>
        <taxon>Suessiales</taxon>
        <taxon>Symbiodiniaceae</taxon>
        <taxon>Durusdinium</taxon>
    </lineage>
</organism>
<protein>
    <submittedName>
        <fullName evidence="2">Uncharacterized protein</fullName>
    </submittedName>
</protein>
<keyword evidence="1" id="KW-1133">Transmembrane helix</keyword>
<feature type="transmembrane region" description="Helical" evidence="1">
    <location>
        <begin position="57"/>
        <end position="83"/>
    </location>
</feature>
<proteinExistence type="predicted"/>
<sequence length="150" mass="16282">MFYEVYGVQVGRLHLQDLRGDWAVHLLHELLSSRRYGLEAVAAAGDEDDAGDETAGYFFNALVICGCFVALYIFIFICLNLVVALSWCSQEGELPLFDRVYGVMISMATLLCVLACICLACGICGACARDRALVDHDQSPDPVVIGVPAS</sequence>
<dbReference type="EMBL" id="CAXAMN010012880">
    <property type="protein sequence ID" value="CAK9039226.1"/>
    <property type="molecule type" value="Genomic_DNA"/>
</dbReference>
<evidence type="ECO:0000256" key="1">
    <source>
        <dbReference type="SAM" id="Phobius"/>
    </source>
</evidence>
<gene>
    <name evidence="2" type="ORF">CCMP2556_LOCUS21331</name>
</gene>
<dbReference type="Proteomes" id="UP001642484">
    <property type="component" value="Unassembled WGS sequence"/>
</dbReference>